<feature type="compositionally biased region" description="Polar residues" evidence="1">
    <location>
        <begin position="26"/>
        <end position="36"/>
    </location>
</feature>
<dbReference type="Proteomes" id="UP000652219">
    <property type="component" value="Unassembled WGS sequence"/>
</dbReference>
<sequence length="306" mass="32398">MVDTVSVQRDAGRPPDAGIGEIEAPSSEQIRSTARESLTSENASVISRQGMRASAQSVKLLRRMCGMLCSAGRGETLTGRAAMRRIIQCAGRDREVGGRDPHGGPAVAGAVAQRPPPAPLSELWLLPLCRSGVGGRLVTELSNPSLRMERLVRWLTGFGVADALVGGVVSSRPPLRCGEAGMNMGCSPGSEQTPLPSVAEDPAVEVEAARQKQRAGGGGRYKLAESTVVGGVLPNAGQAFHIARAGVVWSVGWCRSRRLGRVEWRSVLYGGRDGQDSNVRYKRDGVLHSQGPGSQGHEKSRPGWHA</sequence>
<reference evidence="2 3" key="1">
    <citation type="journal article" date="2020" name="Phytopathology">
        <title>Genome Sequence Resources of Colletotrichum truncatum, C. plurivorum, C. musicola, and C. sojae: Four Species Pathogenic to Soybean (Glycine max).</title>
        <authorList>
            <person name="Rogerio F."/>
            <person name="Boufleur T.R."/>
            <person name="Ciampi-Guillardi M."/>
            <person name="Sukno S.A."/>
            <person name="Thon M.R."/>
            <person name="Massola Junior N.S."/>
            <person name="Baroncelli R."/>
        </authorList>
    </citation>
    <scope>NUCLEOTIDE SEQUENCE [LARGE SCALE GENOMIC DNA]</scope>
    <source>
        <strain evidence="2 3">LFN0009</strain>
    </source>
</reference>
<organism evidence="2 3">
    <name type="scientific">Colletotrichum sojae</name>
    <dbReference type="NCBI Taxonomy" id="2175907"/>
    <lineage>
        <taxon>Eukaryota</taxon>
        <taxon>Fungi</taxon>
        <taxon>Dikarya</taxon>
        <taxon>Ascomycota</taxon>
        <taxon>Pezizomycotina</taxon>
        <taxon>Sordariomycetes</taxon>
        <taxon>Hypocreomycetidae</taxon>
        <taxon>Glomerellales</taxon>
        <taxon>Glomerellaceae</taxon>
        <taxon>Colletotrichum</taxon>
        <taxon>Colletotrichum orchidearum species complex</taxon>
    </lineage>
</organism>
<keyword evidence="3" id="KW-1185">Reference proteome</keyword>
<comment type="caution">
    <text evidence="2">The sequence shown here is derived from an EMBL/GenBank/DDBJ whole genome shotgun (WGS) entry which is preliminary data.</text>
</comment>
<protein>
    <submittedName>
        <fullName evidence="2">Uncharacterized protein</fullName>
    </submittedName>
</protein>
<gene>
    <name evidence="2" type="ORF">CSOJ01_10320</name>
</gene>
<feature type="region of interest" description="Disordered" evidence="1">
    <location>
        <begin position="284"/>
        <end position="306"/>
    </location>
</feature>
<proteinExistence type="predicted"/>
<dbReference type="AlphaFoldDB" id="A0A8H6J152"/>
<evidence type="ECO:0000313" key="3">
    <source>
        <dbReference type="Proteomes" id="UP000652219"/>
    </source>
</evidence>
<name>A0A8H6J152_9PEZI</name>
<feature type="region of interest" description="Disordered" evidence="1">
    <location>
        <begin position="1"/>
        <end position="36"/>
    </location>
</feature>
<evidence type="ECO:0000313" key="2">
    <source>
        <dbReference type="EMBL" id="KAF6804233.1"/>
    </source>
</evidence>
<accession>A0A8H6J152</accession>
<evidence type="ECO:0000256" key="1">
    <source>
        <dbReference type="SAM" id="MobiDB-lite"/>
    </source>
</evidence>
<feature type="compositionally biased region" description="Basic and acidic residues" evidence="1">
    <location>
        <begin position="296"/>
        <end position="306"/>
    </location>
</feature>
<dbReference type="EMBL" id="WIGN01000214">
    <property type="protein sequence ID" value="KAF6804233.1"/>
    <property type="molecule type" value="Genomic_DNA"/>
</dbReference>